<proteinExistence type="predicted"/>
<evidence type="ECO:0000313" key="2">
    <source>
        <dbReference type="Proteomes" id="UP000305041"/>
    </source>
</evidence>
<accession>A0ABY2UQU4</accession>
<reference evidence="1 2" key="1">
    <citation type="submission" date="2019-05" db="EMBL/GenBank/DDBJ databases">
        <title>Draft genome sequence of Pelagicola sp. DSW4-44.</title>
        <authorList>
            <person name="Oh J."/>
        </authorList>
    </citation>
    <scope>NUCLEOTIDE SEQUENCE [LARGE SCALE GENOMIC DNA]</scope>
    <source>
        <strain evidence="1 2">DSW4-44</strain>
    </source>
</reference>
<organism evidence="1 2">
    <name type="scientific">Parasedimentitalea maritima</name>
    <dbReference type="NCBI Taxonomy" id="2578117"/>
    <lineage>
        <taxon>Bacteria</taxon>
        <taxon>Pseudomonadati</taxon>
        <taxon>Pseudomonadota</taxon>
        <taxon>Alphaproteobacteria</taxon>
        <taxon>Rhodobacterales</taxon>
        <taxon>Paracoccaceae</taxon>
        <taxon>Parasedimentitalea</taxon>
    </lineage>
</organism>
<gene>
    <name evidence="1" type="ORF">FEE96_19040</name>
</gene>
<name>A0ABY2UQU4_9RHOB</name>
<keyword evidence="2" id="KW-1185">Reference proteome</keyword>
<dbReference type="RefSeq" id="WP_425467342.1">
    <property type="nucleotide sequence ID" value="NZ_VAUA01000011.1"/>
</dbReference>
<sequence length="437" mass="45503">MTSNGATWHRGQPADDVSVVSGDTYSVTAFVKEGTSGRCRLTMRNGDLAEETHILGPLGALAVTNQTAGNAVLLRQLAVPGGHLIYCTFTPNFTGLMSVGIGPDSAVTGDDITVYFVQFEEGNVPTSPILSDGVATSRAKDVLTLSAVTLARLLVEHNQEPELTTPPAPGLPGWDDGSSPGGSMIYNAELGGVDVANTTATARANCDFAAEIGKVYLVVFDHLSGPAMATYISEGGTDYNQGTLSPGETGRATLWTATGVAPNVSGRQFTGGETSTFRASIKEVNMPARQDGQQVIEDLTVHIEGRMTYAKLNTYSTLNLWELRNDAANRIGAKVDTVNGTGDLIAVQGADGVLTYTGDTSTWAPDMGVPFGVATSFSTTETAVAERGGFSTTKAVSGFPYLGGAALTFSPESPMTISSLELRLGASGIDLVQELVA</sequence>
<dbReference type="Proteomes" id="UP000305041">
    <property type="component" value="Unassembled WGS sequence"/>
</dbReference>
<evidence type="ECO:0000313" key="1">
    <source>
        <dbReference type="EMBL" id="TLP57483.1"/>
    </source>
</evidence>
<dbReference type="EMBL" id="VAUA01000011">
    <property type="protein sequence ID" value="TLP57483.1"/>
    <property type="molecule type" value="Genomic_DNA"/>
</dbReference>
<protein>
    <submittedName>
        <fullName evidence="1">Uncharacterized protein</fullName>
    </submittedName>
</protein>
<comment type="caution">
    <text evidence="1">The sequence shown here is derived from an EMBL/GenBank/DDBJ whole genome shotgun (WGS) entry which is preliminary data.</text>
</comment>